<dbReference type="AlphaFoldDB" id="A0A0D8IA09"/>
<gene>
    <name evidence="1" type="ORF">CACET_c31960</name>
</gene>
<sequence>MNDFGHCYYCGEGIMLDYPKEATPEEKNKMATKFCKCPQAKMEADKELEIERAKQRIVQLFGENATEMGLSPIPKEEIHNLMNRVVELISNQFIRGCTIEINSVTKAKISVSSKGKINIERAQAIKYKLEA</sequence>
<dbReference type="OrthoDB" id="2085046at2"/>
<name>A0A0D8IA09_9CLOT</name>
<dbReference type="STRING" id="84022.CACET_c31960"/>
<dbReference type="RefSeq" id="WP_044825835.1">
    <property type="nucleotide sequence ID" value="NZ_CP009687.1"/>
</dbReference>
<dbReference type="PATRIC" id="fig|84022.5.peg.1321"/>
<accession>A0A0D8IA09</accession>
<keyword evidence="2" id="KW-1185">Reference proteome</keyword>
<dbReference type="Proteomes" id="UP000035704">
    <property type="component" value="Chromosome"/>
</dbReference>
<dbReference type="EMBL" id="CP009687">
    <property type="protein sequence ID" value="AKL96640.1"/>
    <property type="molecule type" value="Genomic_DNA"/>
</dbReference>
<protein>
    <submittedName>
        <fullName evidence="1">Uncharacterized protein</fullName>
    </submittedName>
</protein>
<dbReference type="KEGG" id="cace:CACET_c31960"/>
<evidence type="ECO:0000313" key="1">
    <source>
        <dbReference type="EMBL" id="AKL96640.1"/>
    </source>
</evidence>
<proteinExistence type="predicted"/>
<evidence type="ECO:0000313" key="2">
    <source>
        <dbReference type="Proteomes" id="UP000035704"/>
    </source>
</evidence>
<reference evidence="1 2" key="1">
    <citation type="submission" date="2014-10" db="EMBL/GenBank/DDBJ databases">
        <title>Genome sequence of Clostridium aceticum DSM 1496.</title>
        <authorList>
            <person name="Poehlein A."/>
            <person name="Schiel-Bengelsdorf B."/>
            <person name="Gottschalk G."/>
            <person name="Duerre P."/>
            <person name="Daniel R."/>
        </authorList>
    </citation>
    <scope>NUCLEOTIDE SEQUENCE [LARGE SCALE GENOMIC DNA]</scope>
    <source>
        <strain evidence="1 2">DSM 1496</strain>
    </source>
</reference>
<organism evidence="1 2">
    <name type="scientific">Clostridium aceticum</name>
    <dbReference type="NCBI Taxonomy" id="84022"/>
    <lineage>
        <taxon>Bacteria</taxon>
        <taxon>Bacillati</taxon>
        <taxon>Bacillota</taxon>
        <taxon>Clostridia</taxon>
        <taxon>Eubacteriales</taxon>
        <taxon>Clostridiaceae</taxon>
        <taxon>Clostridium</taxon>
    </lineage>
</organism>